<dbReference type="GeneID" id="102128075"/>
<dbReference type="RefSeq" id="XP_015291990.3">
    <property type="nucleotide sequence ID" value="XM_015436504.3"/>
</dbReference>
<dbReference type="OMA" id="CHLYNTC"/>
<evidence type="ECO:0000313" key="1">
    <source>
        <dbReference type="Ensembl" id="ENSMFAP00000004339.1"/>
    </source>
</evidence>
<organism evidence="1 2">
    <name type="scientific">Macaca fascicularis</name>
    <name type="common">Crab-eating macaque</name>
    <name type="synonym">Cynomolgus monkey</name>
    <dbReference type="NCBI Taxonomy" id="9541"/>
    <lineage>
        <taxon>Eukaryota</taxon>
        <taxon>Metazoa</taxon>
        <taxon>Chordata</taxon>
        <taxon>Craniata</taxon>
        <taxon>Vertebrata</taxon>
        <taxon>Euteleostomi</taxon>
        <taxon>Mammalia</taxon>
        <taxon>Eutheria</taxon>
        <taxon>Euarchontoglires</taxon>
        <taxon>Primates</taxon>
        <taxon>Haplorrhini</taxon>
        <taxon>Catarrhini</taxon>
        <taxon>Cercopithecidae</taxon>
        <taxon>Cercopithecinae</taxon>
        <taxon>Macaca</taxon>
    </lineage>
</organism>
<keyword evidence="2" id="KW-1185">Reference proteome</keyword>
<dbReference type="Proteomes" id="UP000233100">
    <property type="component" value="Chromosome 15"/>
</dbReference>
<accession>A0A2K5TW83</accession>
<name>A0A2K5TW83_MACFA</name>
<reference evidence="1" key="3">
    <citation type="submission" date="2025-09" db="UniProtKB">
        <authorList>
            <consortium name="Ensembl"/>
        </authorList>
    </citation>
    <scope>IDENTIFICATION</scope>
</reference>
<evidence type="ECO:0000313" key="2">
    <source>
        <dbReference type="Proteomes" id="UP000233100"/>
    </source>
</evidence>
<sequence length="173" mass="19575">MGSRAGIYTFSKEANFQRLMKQAAAGDRLCTRSSVAGGSGNVVKVVKILKERVFKENMDNLHCTYAIKRPYHCHLYNTCRNLKMGSKDGNNHLYLCSKTKCTPASDLQKHLENPVLSSPDQETKNKTQIQDLYLQVLLQHSKEFFSEGMRGGRQVSDCLYCFQNTDDPGTTWV</sequence>
<dbReference type="Bgee" id="ENSMFAG00000001876">
    <property type="expression patterns" value="Expressed in frontal cortex and 2 other cell types or tissues"/>
</dbReference>
<dbReference type="GeneTree" id="ENSGT00910000147619"/>
<dbReference type="AlphaFoldDB" id="A0A2K5TW83"/>
<reference evidence="1 2" key="1">
    <citation type="submission" date="2013-03" db="EMBL/GenBank/DDBJ databases">
        <authorList>
            <person name="Warren W."/>
            <person name="Wilson R.K."/>
        </authorList>
    </citation>
    <scope>NUCLEOTIDE SEQUENCE</scope>
</reference>
<protein>
    <submittedName>
        <fullName evidence="1">Uncharacterized protein</fullName>
    </submittedName>
</protein>
<dbReference type="KEGG" id="mcf:102128075"/>
<dbReference type="Ensembl" id="ENSMFAT00000023001.2">
    <property type="protein sequence ID" value="ENSMFAP00000004339.1"/>
    <property type="gene ID" value="ENSMFAG00000001876.2"/>
</dbReference>
<proteinExistence type="predicted"/>
<reference evidence="1" key="2">
    <citation type="submission" date="2025-08" db="UniProtKB">
        <authorList>
            <consortium name="Ensembl"/>
        </authorList>
    </citation>
    <scope>IDENTIFICATION</scope>
</reference>
<dbReference type="VEuPathDB" id="HostDB:ENSMFAG00000001876"/>